<evidence type="ECO:0000313" key="1">
    <source>
        <dbReference type="EMBL" id="BCB87576.1"/>
    </source>
</evidence>
<protein>
    <submittedName>
        <fullName evidence="1">Uncharacterized protein</fullName>
    </submittedName>
</protein>
<dbReference type="Proteomes" id="UP000503011">
    <property type="component" value="Chromosome"/>
</dbReference>
<reference evidence="1 2" key="2">
    <citation type="submission" date="2020-03" db="EMBL/GenBank/DDBJ databases">
        <authorList>
            <person name="Ichikawa N."/>
            <person name="Kimura A."/>
            <person name="Kitahashi Y."/>
            <person name="Uohara A."/>
        </authorList>
    </citation>
    <scope>NUCLEOTIDE SEQUENCE [LARGE SCALE GENOMIC DNA]</scope>
    <source>
        <strain evidence="1 2">NBRC 105367</strain>
    </source>
</reference>
<accession>A0A6F8YNG4</accession>
<sequence length="84" mass="8621">MAYQVTGTAEMFVTVTATTYPLAHWACTVTRTSQYCTGGMTAGGTAAAGLAGAGAATATAASSPIRAARSLLKWRIRSPIHRCV</sequence>
<dbReference type="KEGG" id="psuu:Psuf_048890"/>
<evidence type="ECO:0000313" key="2">
    <source>
        <dbReference type="Proteomes" id="UP000503011"/>
    </source>
</evidence>
<keyword evidence="2" id="KW-1185">Reference proteome</keyword>
<dbReference type="EMBL" id="AP022871">
    <property type="protein sequence ID" value="BCB87576.1"/>
    <property type="molecule type" value="Genomic_DNA"/>
</dbReference>
<proteinExistence type="predicted"/>
<gene>
    <name evidence="1" type="ORF">Psuf_048890</name>
</gene>
<name>A0A6F8YNG4_9ACTN</name>
<organism evidence="1 2">
    <name type="scientific">Phytohabitans suffuscus</name>
    <dbReference type="NCBI Taxonomy" id="624315"/>
    <lineage>
        <taxon>Bacteria</taxon>
        <taxon>Bacillati</taxon>
        <taxon>Actinomycetota</taxon>
        <taxon>Actinomycetes</taxon>
        <taxon>Micromonosporales</taxon>
        <taxon>Micromonosporaceae</taxon>
    </lineage>
</organism>
<reference evidence="1 2" key="1">
    <citation type="submission" date="2020-03" db="EMBL/GenBank/DDBJ databases">
        <title>Whole genome shotgun sequence of Phytohabitans suffuscus NBRC 105367.</title>
        <authorList>
            <person name="Komaki H."/>
            <person name="Tamura T."/>
        </authorList>
    </citation>
    <scope>NUCLEOTIDE SEQUENCE [LARGE SCALE GENOMIC DNA]</scope>
    <source>
        <strain evidence="1 2">NBRC 105367</strain>
    </source>
</reference>
<dbReference type="AlphaFoldDB" id="A0A6F8YNG4"/>